<evidence type="ECO:0000313" key="2">
    <source>
        <dbReference type="EMBL" id="MBP1920457.1"/>
    </source>
</evidence>
<proteinExistence type="predicted"/>
<sequence>MNFVDFPEITLTIQGMEDVRIPKMMKVRQIYDKNRIEDIEGWIWEELETKLPENQKLSYKGKRICITVGSRGIPDIDRIVKAVLEWLKVKGANPFIVPAMGSHGGGTAEGQKEFIAGYGITEESMGVPILSSMETVKLGELEDGTPVYCDKYAAESDGIIVFNKIKPHTDFRGEHESGLAKMCAIGLAKHVGASYFHMMGFPTFAERIPKVAGMFIEKAPIAFGLGVVQNAYDEISVIEVVPNDQIMERDAELLKAAKDKIANFKMKEIDVLIIDEIGKNISGNGHDPNITGRSNSKGFEDVLDCKKMFVRGITEVSHHNACGLSAADITTRRVMNDIDLDVTWTNVVTATMLNGAKLPMYVNSDKEAIRVCIRTCNNIDFSNARIVRIKNTAEMEDILMSEAYLEELEGREDIEIIGEPFDMEFDEDGNLVD</sequence>
<dbReference type="RefSeq" id="WP_209460631.1">
    <property type="nucleotide sequence ID" value="NZ_JAGGKC010000030.1"/>
</dbReference>
<dbReference type="Proteomes" id="UP001519271">
    <property type="component" value="Unassembled WGS sequence"/>
</dbReference>
<keyword evidence="3" id="KW-1185">Reference proteome</keyword>
<evidence type="ECO:0000259" key="1">
    <source>
        <dbReference type="Pfam" id="PF09861"/>
    </source>
</evidence>
<reference evidence="2 3" key="1">
    <citation type="submission" date="2021-03" db="EMBL/GenBank/DDBJ databases">
        <title>Genomic Encyclopedia of Type Strains, Phase IV (KMG-IV): sequencing the most valuable type-strain genomes for metagenomic binning, comparative biology and taxonomic classification.</title>
        <authorList>
            <person name="Goeker M."/>
        </authorList>
    </citation>
    <scope>NUCLEOTIDE SEQUENCE [LARGE SCALE GENOMIC DNA]</scope>
    <source>
        <strain evidence="2 3">DSM 6139</strain>
    </source>
</reference>
<feature type="domain" description="LarA-like N-terminal" evidence="1">
    <location>
        <begin position="37"/>
        <end position="199"/>
    </location>
</feature>
<gene>
    <name evidence="2" type="ORF">J2Z34_002969</name>
</gene>
<name>A0ABS4G7C0_9CLOT</name>
<organism evidence="2 3">
    <name type="scientific">Youngiibacter multivorans</name>
    <dbReference type="NCBI Taxonomy" id="937251"/>
    <lineage>
        <taxon>Bacteria</taxon>
        <taxon>Bacillati</taxon>
        <taxon>Bacillota</taxon>
        <taxon>Clostridia</taxon>
        <taxon>Eubacteriales</taxon>
        <taxon>Clostridiaceae</taxon>
        <taxon>Youngiibacter</taxon>
    </lineage>
</organism>
<comment type="caution">
    <text evidence="2">The sequence shown here is derived from an EMBL/GenBank/DDBJ whole genome shotgun (WGS) entry which is preliminary data.</text>
</comment>
<dbReference type="Gene3D" id="3.40.50.11440">
    <property type="match status" value="1"/>
</dbReference>
<dbReference type="InterPro" id="IPR018657">
    <property type="entry name" value="LarA-like_N"/>
</dbReference>
<accession>A0ABS4G7C0</accession>
<evidence type="ECO:0000313" key="3">
    <source>
        <dbReference type="Proteomes" id="UP001519271"/>
    </source>
</evidence>
<dbReference type="Pfam" id="PF09861">
    <property type="entry name" value="Lar_N"/>
    <property type="match status" value="1"/>
</dbReference>
<protein>
    <recommendedName>
        <fullName evidence="1">LarA-like N-terminal domain-containing protein</fullName>
    </recommendedName>
</protein>
<dbReference type="EMBL" id="JAGGKC010000030">
    <property type="protein sequence ID" value="MBP1920457.1"/>
    <property type="molecule type" value="Genomic_DNA"/>
</dbReference>